<keyword evidence="4" id="KW-1185">Reference proteome</keyword>
<keyword evidence="1 2" id="KW-0732">Signal</keyword>
<dbReference type="GO" id="GO:0030975">
    <property type="term" value="F:thiamine binding"/>
    <property type="evidence" value="ECO:0007669"/>
    <property type="project" value="TreeGrafter"/>
</dbReference>
<dbReference type="AlphaFoldDB" id="A0A193GCL7"/>
<dbReference type="Gene3D" id="3.40.190.10">
    <property type="entry name" value="Periplasmic binding protein-like II"/>
    <property type="match status" value="2"/>
</dbReference>
<gene>
    <name evidence="3" type="ORF">BAU07_12215</name>
</gene>
<evidence type="ECO:0000256" key="2">
    <source>
        <dbReference type="SAM" id="SignalP"/>
    </source>
</evidence>
<dbReference type="InterPro" id="IPR006059">
    <property type="entry name" value="SBP"/>
</dbReference>
<organism evidence="3 4">
    <name type="scientific">Bordetella flabilis</name>
    <dbReference type="NCBI Taxonomy" id="463014"/>
    <lineage>
        <taxon>Bacteria</taxon>
        <taxon>Pseudomonadati</taxon>
        <taxon>Pseudomonadota</taxon>
        <taxon>Betaproteobacteria</taxon>
        <taxon>Burkholderiales</taxon>
        <taxon>Alcaligenaceae</taxon>
        <taxon>Bordetella</taxon>
    </lineage>
</organism>
<reference evidence="3 4" key="1">
    <citation type="submission" date="2016-06" db="EMBL/GenBank/DDBJ databases">
        <title>Complete genome sequences of Bordetella bronchialis and Bordetella flabilis.</title>
        <authorList>
            <person name="LiPuma J.J."/>
            <person name="Spilker T."/>
        </authorList>
    </citation>
    <scope>NUCLEOTIDE SEQUENCE [LARGE SCALE GENOMIC DNA]</scope>
    <source>
        <strain evidence="3 4">AU10664</strain>
    </source>
</reference>
<dbReference type="GO" id="GO:0015888">
    <property type="term" value="P:thiamine transport"/>
    <property type="evidence" value="ECO:0007669"/>
    <property type="project" value="TreeGrafter"/>
</dbReference>
<dbReference type="OrthoDB" id="9155688at2"/>
<dbReference type="Proteomes" id="UP000091926">
    <property type="component" value="Chromosome"/>
</dbReference>
<feature type="signal peptide" evidence="2">
    <location>
        <begin position="1"/>
        <end position="25"/>
    </location>
</feature>
<dbReference type="GO" id="GO:0030288">
    <property type="term" value="C:outer membrane-bounded periplasmic space"/>
    <property type="evidence" value="ECO:0007669"/>
    <property type="project" value="TreeGrafter"/>
</dbReference>
<dbReference type="SUPFAM" id="SSF53850">
    <property type="entry name" value="Periplasmic binding protein-like II"/>
    <property type="match status" value="1"/>
</dbReference>
<dbReference type="PRINTS" id="PR00909">
    <property type="entry name" value="SPERMDNBNDNG"/>
</dbReference>
<dbReference type="KEGG" id="bfz:BAU07_12215"/>
<dbReference type="PANTHER" id="PTHR30006:SF2">
    <property type="entry name" value="ABC TRANSPORTER SUBSTRATE-BINDING PROTEIN"/>
    <property type="match status" value="1"/>
</dbReference>
<dbReference type="RefSeq" id="WP_066657951.1">
    <property type="nucleotide sequence ID" value="NZ_CBCSCL010000033.1"/>
</dbReference>
<dbReference type="GO" id="GO:0019808">
    <property type="term" value="F:polyamine binding"/>
    <property type="evidence" value="ECO:0007669"/>
    <property type="project" value="InterPro"/>
</dbReference>
<dbReference type="PANTHER" id="PTHR30006">
    <property type="entry name" value="THIAMINE-BINDING PERIPLASMIC PROTEIN-RELATED"/>
    <property type="match status" value="1"/>
</dbReference>
<name>A0A193GCL7_9BORD</name>
<dbReference type="EMBL" id="CP016172">
    <property type="protein sequence ID" value="ANN77767.1"/>
    <property type="molecule type" value="Genomic_DNA"/>
</dbReference>
<dbReference type="Pfam" id="PF13416">
    <property type="entry name" value="SBP_bac_8"/>
    <property type="match status" value="1"/>
</dbReference>
<dbReference type="GO" id="GO:0030976">
    <property type="term" value="F:thiamine pyrophosphate binding"/>
    <property type="evidence" value="ECO:0007669"/>
    <property type="project" value="TreeGrafter"/>
</dbReference>
<evidence type="ECO:0000313" key="3">
    <source>
        <dbReference type="EMBL" id="ANN77767.1"/>
    </source>
</evidence>
<protein>
    <submittedName>
        <fullName evidence="3">Polyamine ABC transporter substrate-binding protein</fullName>
    </submittedName>
</protein>
<accession>A0A193GCL7</accession>
<dbReference type="CDD" id="cd13589">
    <property type="entry name" value="PBP2_polyamine_RpCGA009"/>
    <property type="match status" value="1"/>
</dbReference>
<proteinExistence type="predicted"/>
<evidence type="ECO:0000313" key="4">
    <source>
        <dbReference type="Proteomes" id="UP000091926"/>
    </source>
</evidence>
<dbReference type="STRING" id="463014.BAU07_12215"/>
<dbReference type="InterPro" id="IPR001188">
    <property type="entry name" value="Sperm_putr-bd"/>
</dbReference>
<evidence type="ECO:0000256" key="1">
    <source>
        <dbReference type="ARBA" id="ARBA00022729"/>
    </source>
</evidence>
<dbReference type="GO" id="GO:0015846">
    <property type="term" value="P:polyamine transport"/>
    <property type="evidence" value="ECO:0007669"/>
    <property type="project" value="InterPro"/>
</dbReference>
<feature type="chain" id="PRO_5008258808" evidence="2">
    <location>
        <begin position="26"/>
        <end position="349"/>
    </location>
</feature>
<sequence>MAISFRNVLCASAVAAALMNQPVLAADQAITVAWYGGNWGDAFKACVADPFTRATGIRVTPEVGTSTTTLAKLQQQKDAPTIDVAWMDGGISELAQAAGVLDGLDRAGIPNMAHVLPQAVYSHGGATYAVGTGYYSLGLTYNTRDVPAAPKSWKDLWKPEYAGAVAVPSPSNSSGVPFILFMAKVWGVNAADLGPVYQRLAALDTALFFDSSGAATNAFQSGEAVIGAHFNVGAWDLIDKGLPIGFAVPQEGVWATDARLHLVKGTPRKAAAQAFIDTALTPQASSCLATRLYLGPSVEGVQVPPEAARKLPWGEKGSVKDLSLLDWNEVNARRAEITDAWNRQVARKR</sequence>